<dbReference type="AlphaFoldDB" id="A0A6A4VFE4"/>
<dbReference type="EMBL" id="VIIS01001991">
    <property type="protein sequence ID" value="KAF0289990.1"/>
    <property type="molecule type" value="Genomic_DNA"/>
</dbReference>
<evidence type="ECO:0000313" key="3">
    <source>
        <dbReference type="EMBL" id="KAF0289990.1"/>
    </source>
</evidence>
<protein>
    <submittedName>
        <fullName evidence="3">Uncharacterized protein</fullName>
    </submittedName>
</protein>
<feature type="region of interest" description="Disordered" evidence="1">
    <location>
        <begin position="240"/>
        <end position="392"/>
    </location>
</feature>
<keyword evidence="2" id="KW-1133">Transmembrane helix</keyword>
<feature type="compositionally biased region" description="Pro residues" evidence="1">
    <location>
        <begin position="262"/>
        <end position="273"/>
    </location>
</feature>
<dbReference type="Proteomes" id="UP000440578">
    <property type="component" value="Unassembled WGS sequence"/>
</dbReference>
<keyword evidence="4" id="KW-1185">Reference proteome</keyword>
<feature type="transmembrane region" description="Helical" evidence="2">
    <location>
        <begin position="99"/>
        <end position="121"/>
    </location>
</feature>
<sequence>MANRSRSRWSELKESRHVRFFQTPLGILHLVLLALNVLCVSFSGHYLGMYRGVHLPGYDLFRPEAFFVICCSGCLMVTVLLLLTVLASSDSHQMLFRTVAPELAFGGMSCLWLVASIVYLAEIVGRNIDYQLREPGFPLKILTARVGAVTLKMKTASAELGRRSRPLTIETGAPTVDSTPVETTNGALLRSDHRRLERAPSSPPFVGLETTPFPFAGVPVSSSAVNLQIPSESVRRLTEKTLSQSISLHPESSPRLSVAPTVPSPSSSPPMPSSPEYARVSKPPRRASGDSTDSSSPRTRPLASSATELGGGRGRAAGLPPLPPAPPAAGRVKPLSRPPAVPPASKKPSQLRTRDMRRSVSTPNDVDEPLNADVDEPTFASSGHLDQDPANLTFEQRRKMLERKHAEGS</sequence>
<evidence type="ECO:0000256" key="1">
    <source>
        <dbReference type="SAM" id="MobiDB-lite"/>
    </source>
</evidence>
<gene>
    <name evidence="3" type="ORF">FJT64_011821</name>
</gene>
<evidence type="ECO:0000313" key="4">
    <source>
        <dbReference type="Proteomes" id="UP000440578"/>
    </source>
</evidence>
<feature type="transmembrane region" description="Helical" evidence="2">
    <location>
        <begin position="65"/>
        <end position="87"/>
    </location>
</feature>
<feature type="compositionally biased region" description="Polar residues" evidence="1">
    <location>
        <begin position="289"/>
        <end position="307"/>
    </location>
</feature>
<keyword evidence="2" id="KW-0812">Transmembrane</keyword>
<dbReference type="OrthoDB" id="6399073at2759"/>
<feature type="transmembrane region" description="Helical" evidence="2">
    <location>
        <begin position="20"/>
        <end position="45"/>
    </location>
</feature>
<proteinExistence type="predicted"/>
<comment type="caution">
    <text evidence="3">The sequence shown here is derived from an EMBL/GenBank/DDBJ whole genome shotgun (WGS) entry which is preliminary data.</text>
</comment>
<accession>A0A6A4VFE4</accession>
<feature type="compositionally biased region" description="Acidic residues" evidence="1">
    <location>
        <begin position="365"/>
        <end position="376"/>
    </location>
</feature>
<reference evidence="3 4" key="1">
    <citation type="submission" date="2019-07" db="EMBL/GenBank/DDBJ databases">
        <title>Draft genome assembly of a fouling barnacle, Amphibalanus amphitrite (Darwin, 1854): The first reference genome for Thecostraca.</title>
        <authorList>
            <person name="Kim W."/>
        </authorList>
    </citation>
    <scope>NUCLEOTIDE SEQUENCE [LARGE SCALE GENOMIC DNA]</scope>
    <source>
        <strain evidence="3">SNU_AA5</strain>
        <tissue evidence="3">Soma without cirri and trophi</tissue>
    </source>
</reference>
<name>A0A6A4VFE4_AMPAM</name>
<organism evidence="3 4">
    <name type="scientific">Amphibalanus amphitrite</name>
    <name type="common">Striped barnacle</name>
    <name type="synonym">Balanus amphitrite</name>
    <dbReference type="NCBI Taxonomy" id="1232801"/>
    <lineage>
        <taxon>Eukaryota</taxon>
        <taxon>Metazoa</taxon>
        <taxon>Ecdysozoa</taxon>
        <taxon>Arthropoda</taxon>
        <taxon>Crustacea</taxon>
        <taxon>Multicrustacea</taxon>
        <taxon>Cirripedia</taxon>
        <taxon>Thoracica</taxon>
        <taxon>Thoracicalcarea</taxon>
        <taxon>Balanomorpha</taxon>
        <taxon>Balanoidea</taxon>
        <taxon>Balanidae</taxon>
        <taxon>Amphibalaninae</taxon>
        <taxon>Amphibalanus</taxon>
    </lineage>
</organism>
<keyword evidence="2" id="KW-0472">Membrane</keyword>
<evidence type="ECO:0000256" key="2">
    <source>
        <dbReference type="SAM" id="Phobius"/>
    </source>
</evidence>